<feature type="repeat" description="ANK" evidence="1">
    <location>
        <begin position="543"/>
        <end position="579"/>
    </location>
</feature>
<accession>A0ABR1X876</accession>
<evidence type="ECO:0008006" key="5">
    <source>
        <dbReference type="Google" id="ProtNLM"/>
    </source>
</evidence>
<name>A0ABR1X876_9PEZI</name>
<feature type="chain" id="PRO_5045476826" description="Fungal N-terminal domain-containing protein" evidence="2">
    <location>
        <begin position="19"/>
        <end position="720"/>
    </location>
</feature>
<keyword evidence="2" id="KW-0732">Signal</keyword>
<evidence type="ECO:0000313" key="4">
    <source>
        <dbReference type="Proteomes" id="UP001433268"/>
    </source>
</evidence>
<reference evidence="3 4" key="1">
    <citation type="submission" date="2023-01" db="EMBL/GenBank/DDBJ databases">
        <title>Analysis of 21 Apiospora genomes using comparative genomics revels a genus with tremendous synthesis potential of carbohydrate active enzymes and secondary metabolites.</title>
        <authorList>
            <person name="Sorensen T."/>
        </authorList>
    </citation>
    <scope>NUCLEOTIDE SEQUENCE [LARGE SCALE GENOMIC DNA]</scope>
    <source>
        <strain evidence="3 4">CBS 114990</strain>
    </source>
</reference>
<evidence type="ECO:0000256" key="2">
    <source>
        <dbReference type="SAM" id="SignalP"/>
    </source>
</evidence>
<evidence type="ECO:0000313" key="3">
    <source>
        <dbReference type="EMBL" id="KAK8091681.1"/>
    </source>
</evidence>
<dbReference type="Gene3D" id="1.25.40.20">
    <property type="entry name" value="Ankyrin repeat-containing domain"/>
    <property type="match status" value="1"/>
</dbReference>
<gene>
    <name evidence="3" type="ORF">PG997_002042</name>
</gene>
<feature type="signal peptide" evidence="2">
    <location>
        <begin position="1"/>
        <end position="18"/>
    </location>
</feature>
<dbReference type="Proteomes" id="UP001433268">
    <property type="component" value="Unassembled WGS sequence"/>
</dbReference>
<sequence>MAEALSLGANVIAFVVVAAQLAKKTYETFSAITDGPEIVKRVASRVNQIHWILEGLKDNKTALEDSALAGHLQLCFDEIRKSSCADREIAAIAHGAPRRAIMEETTVISNLRMQSASGTLVYNLKNDFSKIGRQIQGLEQTLQTQARSYTSEYSYFTDSMDRKIQCHSETLHSSLLSVQSGISSLCKVSGTKGDEMIGLLADIKALLLTEEGHGSKAKGESLDKVQPDNPVFSVDHRPGHDKLLFRIKRLCSLIEQDGQTIDTYNDEGANGEACDRIIEDLEDILGLAAEYGQTSTYSSSHKGLDRNPEHDSKFVIRRLKRSFGQQTLQINQPARKRRKVCDGALKTSRSYTTIDLDIGTMTLLLNQSRRLLATGQIVSSITDYTISATFLPADPDKFNMIVATVVQEQMKQGAINSISSLSVNRFSMGHPEICKFLIDKGLDVDLVAKYKLARGYRQCCALDVQPCADYEAYPSQLQRILTCRRQLLQAGADPTINIMDYNIIDGLDFIQNAVHYGVKESLRLAFDRSLTGHFRTVNTPLPDGNTPLLAHCQNGNFVYDINSLRTLVDLGADLTASDFLGNTCLHLCVLYAISNPIRDHMQTFEAICYLLLRGADPKAVDVNGSSVSSLAYASGYAGDLWDSVLQSCGFNIEDFRCVHMRRKARYSNCLRGPEQEYNYERTMAEYSGTGHTLSLSVLWRIFSMELGQRRGVGNRWEVRQ</sequence>
<dbReference type="SMART" id="SM00248">
    <property type="entry name" value="ANK"/>
    <property type="match status" value="3"/>
</dbReference>
<organism evidence="3 4">
    <name type="scientific">Apiospora hydei</name>
    <dbReference type="NCBI Taxonomy" id="1337664"/>
    <lineage>
        <taxon>Eukaryota</taxon>
        <taxon>Fungi</taxon>
        <taxon>Dikarya</taxon>
        <taxon>Ascomycota</taxon>
        <taxon>Pezizomycotina</taxon>
        <taxon>Sordariomycetes</taxon>
        <taxon>Xylariomycetidae</taxon>
        <taxon>Amphisphaeriales</taxon>
        <taxon>Apiosporaceae</taxon>
        <taxon>Apiospora</taxon>
    </lineage>
</organism>
<dbReference type="InterPro" id="IPR002110">
    <property type="entry name" value="Ankyrin_rpt"/>
</dbReference>
<dbReference type="EMBL" id="JAQQWN010000003">
    <property type="protein sequence ID" value="KAK8091681.1"/>
    <property type="molecule type" value="Genomic_DNA"/>
</dbReference>
<protein>
    <recommendedName>
        <fullName evidence="5">Fungal N-terminal domain-containing protein</fullName>
    </recommendedName>
</protein>
<dbReference type="PROSITE" id="PS50088">
    <property type="entry name" value="ANK_REPEAT"/>
    <property type="match status" value="1"/>
</dbReference>
<proteinExistence type="predicted"/>
<dbReference type="GeneID" id="92039417"/>
<dbReference type="RefSeq" id="XP_066673653.1">
    <property type="nucleotide sequence ID" value="XM_066806357.1"/>
</dbReference>
<dbReference type="InterPro" id="IPR036770">
    <property type="entry name" value="Ankyrin_rpt-contain_sf"/>
</dbReference>
<dbReference type="Pfam" id="PF00023">
    <property type="entry name" value="Ank"/>
    <property type="match status" value="1"/>
</dbReference>
<evidence type="ECO:0000256" key="1">
    <source>
        <dbReference type="PROSITE-ProRule" id="PRU00023"/>
    </source>
</evidence>
<keyword evidence="1" id="KW-0040">ANK repeat</keyword>
<comment type="caution">
    <text evidence="3">The sequence shown here is derived from an EMBL/GenBank/DDBJ whole genome shotgun (WGS) entry which is preliminary data.</text>
</comment>
<dbReference type="SUPFAM" id="SSF48403">
    <property type="entry name" value="Ankyrin repeat"/>
    <property type="match status" value="1"/>
</dbReference>
<keyword evidence="4" id="KW-1185">Reference proteome</keyword>